<organism evidence="3 4">
    <name type="scientific">Natrinema thermotolerans</name>
    <dbReference type="NCBI Taxonomy" id="121872"/>
    <lineage>
        <taxon>Archaea</taxon>
        <taxon>Methanobacteriati</taxon>
        <taxon>Methanobacteriota</taxon>
        <taxon>Stenosarchaea group</taxon>
        <taxon>Halobacteria</taxon>
        <taxon>Halobacteriales</taxon>
        <taxon>Natrialbaceae</taxon>
        <taxon>Natrinema</taxon>
    </lineage>
</organism>
<dbReference type="GeneID" id="84216460"/>
<reference evidence="3 4" key="1">
    <citation type="submission" date="2022-07" db="EMBL/GenBank/DDBJ databases">
        <title>Two temperate virus in Haloterrigena jeotgali A29.</title>
        <authorList>
            <person name="Deng X."/>
        </authorList>
    </citation>
    <scope>NUCLEOTIDE SEQUENCE [LARGE SCALE GENOMIC DNA]</scope>
    <source>
        <strain evidence="3 4">A29</strain>
    </source>
</reference>
<dbReference type="GeneID" id="39864930"/>
<evidence type="ECO:0000313" key="3">
    <source>
        <dbReference type="EMBL" id="WMT08456.1"/>
    </source>
</evidence>
<gene>
    <name evidence="3" type="ORF">NP511_02215</name>
    <name evidence="2" type="ORF">NP511_20930</name>
</gene>
<dbReference type="EMBL" id="CP101873">
    <property type="protein sequence ID" value="WMT08456.1"/>
    <property type="molecule type" value="Genomic_DNA"/>
</dbReference>
<protein>
    <submittedName>
        <fullName evidence="3">Uncharacterized protein</fullName>
    </submittedName>
</protein>
<evidence type="ECO:0000313" key="4">
    <source>
        <dbReference type="Proteomes" id="UP001224926"/>
    </source>
</evidence>
<proteinExistence type="predicted"/>
<name>A0AAF0PD86_9EURY</name>
<evidence type="ECO:0000313" key="2">
    <source>
        <dbReference type="EMBL" id="WMT07824.1"/>
    </source>
</evidence>
<dbReference type="RefSeq" id="WP_049964236.1">
    <property type="nucleotide sequence ID" value="NZ_CP101873.1"/>
</dbReference>
<keyword evidence="4" id="KW-1185">Reference proteome</keyword>
<accession>A0AAF0PD86</accession>
<evidence type="ECO:0000256" key="1">
    <source>
        <dbReference type="SAM" id="MobiDB-lite"/>
    </source>
</evidence>
<dbReference type="AlphaFoldDB" id="A0AAF0PD86"/>
<dbReference type="Proteomes" id="UP001224926">
    <property type="component" value="Chromosome"/>
</dbReference>
<dbReference type="EMBL" id="CP101873">
    <property type="protein sequence ID" value="WMT07824.1"/>
    <property type="molecule type" value="Genomic_DNA"/>
</dbReference>
<feature type="region of interest" description="Disordered" evidence="1">
    <location>
        <begin position="19"/>
        <end position="61"/>
    </location>
</feature>
<sequence>MNRRKLLLGSGVALTTTIAGCSSDTSDDGENGNGNGTSTGPSADEPDVEEPDPISVSGSGNQVYSNVGIIGGLTVIEAQHTGSRNFIVKLVPETGMENIMVNQIGAFDGSRAALVGRGTYQMSIEADGDWELELTQPRPSSGDSLPFEQQGTSATVLGPLEFDGTHTIGAAHNGRRNFIVQVLPPQGQFPTIAVNEIGSYEGTTSFRHSGLGYVAIQADGGWGIRIE</sequence>
<dbReference type="PROSITE" id="PS51257">
    <property type="entry name" value="PROKAR_LIPOPROTEIN"/>
    <property type="match status" value="1"/>
</dbReference>